<keyword evidence="1" id="KW-0812">Transmembrane</keyword>
<dbReference type="EMBL" id="LAJE02000167">
    <property type="protein sequence ID" value="OEO31162.1"/>
    <property type="molecule type" value="Genomic_DNA"/>
</dbReference>
<gene>
    <name evidence="2" type="ORF">VW23_017485</name>
</gene>
<dbReference type="AlphaFoldDB" id="A0A1E5XRC4"/>
<keyword evidence="1" id="KW-1133">Transmembrane helix</keyword>
<feature type="transmembrane region" description="Helical" evidence="1">
    <location>
        <begin position="122"/>
        <end position="141"/>
    </location>
</feature>
<dbReference type="Proteomes" id="UP000095463">
    <property type="component" value="Unassembled WGS sequence"/>
</dbReference>
<accession>A0A1E5XRC4</accession>
<evidence type="ECO:0000313" key="2">
    <source>
        <dbReference type="EMBL" id="OEO31162.1"/>
    </source>
</evidence>
<reference evidence="2 3" key="1">
    <citation type="journal article" date="2015" name="Genome Announc.">
        <title>Genome Assemblies of Three Soil-Associated Devosia species: D. insulae, D. limi, and D. soli.</title>
        <authorList>
            <person name="Hassan Y.I."/>
            <person name="Lepp D."/>
            <person name="Zhou T."/>
        </authorList>
    </citation>
    <scope>NUCLEOTIDE SEQUENCE [LARGE SCALE GENOMIC DNA]</scope>
    <source>
        <strain evidence="2 3">DS-56</strain>
    </source>
</reference>
<evidence type="ECO:0000256" key="1">
    <source>
        <dbReference type="SAM" id="Phobius"/>
    </source>
</evidence>
<dbReference type="RefSeq" id="WP_069909615.1">
    <property type="nucleotide sequence ID" value="NZ_LAJE02000167.1"/>
</dbReference>
<feature type="transmembrane region" description="Helical" evidence="1">
    <location>
        <begin position="53"/>
        <end position="73"/>
    </location>
</feature>
<feature type="transmembrane region" description="Helical" evidence="1">
    <location>
        <begin position="80"/>
        <end position="102"/>
    </location>
</feature>
<keyword evidence="1" id="KW-0472">Membrane</keyword>
<proteinExistence type="predicted"/>
<comment type="caution">
    <text evidence="2">The sequence shown here is derived from an EMBL/GenBank/DDBJ whole genome shotgun (WGS) entry which is preliminary data.</text>
</comment>
<dbReference type="InterPro" id="IPR025058">
    <property type="entry name" value="DUF3995"/>
</dbReference>
<sequence length="142" mass="15278">MSMLIAALIFVVLLAVAIAHFLWSIGSRWPIRDPELLARTVIGKPGVTRVPKLASFIVSLLVLAAGVLALSLADHSAGGWWLTLVGVVLAAVFLGRGAIGYTEGWRARFPVEPFATLDRKNYTPLCLALGAGYLILVIMRLI</sequence>
<protein>
    <recommendedName>
        <fullName evidence="4">DUF3995 domain-containing protein</fullName>
    </recommendedName>
</protein>
<dbReference type="Pfam" id="PF13160">
    <property type="entry name" value="DUF3995"/>
    <property type="match status" value="1"/>
</dbReference>
<keyword evidence="3" id="KW-1185">Reference proteome</keyword>
<name>A0A1E5XRC4_9HYPH</name>
<dbReference type="OrthoDB" id="344976at2"/>
<evidence type="ECO:0008006" key="4">
    <source>
        <dbReference type="Google" id="ProtNLM"/>
    </source>
</evidence>
<evidence type="ECO:0000313" key="3">
    <source>
        <dbReference type="Proteomes" id="UP000095463"/>
    </source>
</evidence>
<organism evidence="2 3">
    <name type="scientific">Devosia insulae DS-56</name>
    <dbReference type="NCBI Taxonomy" id="1116389"/>
    <lineage>
        <taxon>Bacteria</taxon>
        <taxon>Pseudomonadati</taxon>
        <taxon>Pseudomonadota</taxon>
        <taxon>Alphaproteobacteria</taxon>
        <taxon>Hyphomicrobiales</taxon>
        <taxon>Devosiaceae</taxon>
        <taxon>Devosia</taxon>
    </lineage>
</organism>